<dbReference type="PANTHER" id="PTHR39430:SF1">
    <property type="entry name" value="PROTEASE"/>
    <property type="match status" value="1"/>
</dbReference>
<organism evidence="3">
    <name type="scientific">Dyadobacter sp. 676</name>
    <dbReference type="NCBI Taxonomy" id="3088362"/>
    <lineage>
        <taxon>Bacteria</taxon>
        <taxon>Pseudomonadati</taxon>
        <taxon>Bacteroidota</taxon>
        <taxon>Cytophagia</taxon>
        <taxon>Cytophagales</taxon>
        <taxon>Spirosomataceae</taxon>
        <taxon>Dyadobacter</taxon>
    </lineage>
</organism>
<dbReference type="RefSeq" id="WP_353720237.1">
    <property type="nucleotide sequence ID" value="NZ_CP159289.1"/>
</dbReference>
<feature type="transmembrane region" description="Helical" evidence="1">
    <location>
        <begin position="12"/>
        <end position="30"/>
    </location>
</feature>
<feature type="transmembrane region" description="Helical" evidence="1">
    <location>
        <begin position="74"/>
        <end position="97"/>
    </location>
</feature>
<feature type="domain" description="CAAX prenyl protease 2/Lysostaphin resistance protein A-like" evidence="2">
    <location>
        <begin position="110"/>
        <end position="205"/>
    </location>
</feature>
<dbReference type="AlphaFoldDB" id="A0AAU8FME5"/>
<reference evidence="3" key="1">
    <citation type="submission" date="2024-06" db="EMBL/GenBank/DDBJ databases">
        <title>Sequencing and assembly of the genome of Dyadobacter sp. strain 676, a symbiont of Cyamopsis tetragonoloba.</title>
        <authorList>
            <person name="Guro P."/>
            <person name="Sazanova A."/>
            <person name="Kuznetsova I."/>
            <person name="Belimov A."/>
            <person name="Safronova V."/>
        </authorList>
    </citation>
    <scope>NUCLEOTIDE SEQUENCE</scope>
    <source>
        <strain evidence="3">676</strain>
    </source>
</reference>
<dbReference type="Pfam" id="PF02517">
    <property type="entry name" value="Rce1-like"/>
    <property type="match status" value="1"/>
</dbReference>
<dbReference type="InterPro" id="IPR003675">
    <property type="entry name" value="Rce1/LyrA-like_dom"/>
</dbReference>
<dbReference type="GO" id="GO:0004175">
    <property type="term" value="F:endopeptidase activity"/>
    <property type="evidence" value="ECO:0007669"/>
    <property type="project" value="UniProtKB-ARBA"/>
</dbReference>
<protein>
    <submittedName>
        <fullName evidence="3">Type II CAAX endopeptidase family protein</fullName>
    </submittedName>
</protein>
<sequence length="264" mass="29485">MKIILNDFPWTKVVLYFTVMGAAMQIAGLVPFLNDFWFFFLVSAADSWLLLRWEERKFAQLHLLPKTRRHWLQGLSGIFAGCGMLLATAAITLFLTGDGWQVNRDVDPVYIMVVFVSCLWSSVVQEFVFRGYPFQTMLDNYGTWKAQVAIAIPFGFMHVHAGMDFFSVLTTILTTGLGSVLFGMAYVKTKHLALPIGLHAGWNFVQALVPRAAAGNMGRSLVQISGDADRYNFANIVGPYIVVTLIAIAVLANLDASRKMKELF</sequence>
<feature type="transmembrane region" description="Helical" evidence="1">
    <location>
        <begin position="36"/>
        <end position="53"/>
    </location>
</feature>
<evidence type="ECO:0000313" key="3">
    <source>
        <dbReference type="EMBL" id="XCH24930.1"/>
    </source>
</evidence>
<gene>
    <name evidence="3" type="ORF">ABV298_00415</name>
</gene>
<dbReference type="EMBL" id="CP159289">
    <property type="protein sequence ID" value="XCH24930.1"/>
    <property type="molecule type" value="Genomic_DNA"/>
</dbReference>
<keyword evidence="1" id="KW-0472">Membrane</keyword>
<proteinExistence type="predicted"/>
<evidence type="ECO:0000259" key="2">
    <source>
        <dbReference type="Pfam" id="PF02517"/>
    </source>
</evidence>
<keyword evidence="1" id="KW-0812">Transmembrane</keyword>
<accession>A0AAU8FME5</accession>
<keyword evidence="1" id="KW-1133">Transmembrane helix</keyword>
<feature type="transmembrane region" description="Helical" evidence="1">
    <location>
        <begin position="109"/>
        <end position="129"/>
    </location>
</feature>
<evidence type="ECO:0000256" key="1">
    <source>
        <dbReference type="SAM" id="Phobius"/>
    </source>
</evidence>
<dbReference type="PANTHER" id="PTHR39430">
    <property type="entry name" value="MEMBRANE-ASSOCIATED PROTEASE-RELATED"/>
    <property type="match status" value="1"/>
</dbReference>
<dbReference type="GO" id="GO:0080120">
    <property type="term" value="P:CAAX-box protein maturation"/>
    <property type="evidence" value="ECO:0007669"/>
    <property type="project" value="UniProtKB-ARBA"/>
</dbReference>
<feature type="transmembrane region" description="Helical" evidence="1">
    <location>
        <begin position="165"/>
        <end position="185"/>
    </location>
</feature>
<feature type="transmembrane region" description="Helical" evidence="1">
    <location>
        <begin position="233"/>
        <end position="254"/>
    </location>
</feature>
<name>A0AAU8FME5_9BACT</name>